<name>A0AAD5M9Z3_PARTN</name>
<dbReference type="Proteomes" id="UP001196413">
    <property type="component" value="Unassembled WGS sequence"/>
</dbReference>
<dbReference type="EMBL" id="JAHQIW010002203">
    <property type="protein sequence ID" value="KAJ1354767.1"/>
    <property type="molecule type" value="Genomic_DNA"/>
</dbReference>
<accession>A0AAD5M9Z3</accession>
<comment type="caution">
    <text evidence="1">The sequence shown here is derived from an EMBL/GenBank/DDBJ whole genome shotgun (WGS) entry which is preliminary data.</text>
</comment>
<reference evidence="1" key="1">
    <citation type="submission" date="2021-06" db="EMBL/GenBank/DDBJ databases">
        <title>Parelaphostrongylus tenuis whole genome reference sequence.</title>
        <authorList>
            <person name="Garwood T.J."/>
            <person name="Larsen P.A."/>
            <person name="Fountain-Jones N.M."/>
            <person name="Garbe J.R."/>
            <person name="Macchietto M.G."/>
            <person name="Kania S.A."/>
            <person name="Gerhold R.W."/>
            <person name="Richards J.E."/>
            <person name="Wolf T.M."/>
        </authorList>
    </citation>
    <scope>NUCLEOTIDE SEQUENCE</scope>
    <source>
        <strain evidence="1">MNPRO001-30</strain>
        <tissue evidence="1">Meninges</tissue>
    </source>
</reference>
<dbReference type="AlphaFoldDB" id="A0AAD5M9Z3"/>
<proteinExistence type="predicted"/>
<evidence type="ECO:0000313" key="1">
    <source>
        <dbReference type="EMBL" id="KAJ1354767.1"/>
    </source>
</evidence>
<sequence length="96" mass="10842">MFSFSQFLGSLTIDLKIVKVEIAAGQRKQSHFTRIVDPSEKHTFLFLVMQLVFTVPTSVGGVMQCPEACEDLQHGFIHRDLMPPITHVVPETGNEW</sequence>
<evidence type="ECO:0000313" key="2">
    <source>
        <dbReference type="Proteomes" id="UP001196413"/>
    </source>
</evidence>
<gene>
    <name evidence="1" type="ORF">KIN20_011799</name>
</gene>
<organism evidence="1 2">
    <name type="scientific">Parelaphostrongylus tenuis</name>
    <name type="common">Meningeal worm</name>
    <dbReference type="NCBI Taxonomy" id="148309"/>
    <lineage>
        <taxon>Eukaryota</taxon>
        <taxon>Metazoa</taxon>
        <taxon>Ecdysozoa</taxon>
        <taxon>Nematoda</taxon>
        <taxon>Chromadorea</taxon>
        <taxon>Rhabditida</taxon>
        <taxon>Rhabditina</taxon>
        <taxon>Rhabditomorpha</taxon>
        <taxon>Strongyloidea</taxon>
        <taxon>Metastrongylidae</taxon>
        <taxon>Parelaphostrongylus</taxon>
    </lineage>
</organism>
<keyword evidence="2" id="KW-1185">Reference proteome</keyword>
<protein>
    <submittedName>
        <fullName evidence="1">Uncharacterized protein</fullName>
    </submittedName>
</protein>